<evidence type="ECO:0000256" key="8">
    <source>
        <dbReference type="SAM" id="MobiDB-lite"/>
    </source>
</evidence>
<keyword evidence="7" id="KW-0472">Membrane</keyword>
<dbReference type="Pfam" id="PF08700">
    <property type="entry name" value="VPS51_Exo84_N"/>
    <property type="match status" value="1"/>
</dbReference>
<dbReference type="GO" id="GO:0015031">
    <property type="term" value="P:protein transport"/>
    <property type="evidence" value="ECO:0007669"/>
    <property type="project" value="UniProtKB-KW"/>
</dbReference>
<keyword evidence="5" id="KW-0653">Protein transport</keyword>
<feature type="region of interest" description="Disordered" evidence="8">
    <location>
        <begin position="1"/>
        <end position="59"/>
    </location>
</feature>
<keyword evidence="4" id="KW-0813">Transport</keyword>
<dbReference type="GO" id="GO:0000139">
    <property type="term" value="C:Golgi membrane"/>
    <property type="evidence" value="ECO:0007669"/>
    <property type="project" value="UniProtKB-SubCell"/>
</dbReference>
<dbReference type="GO" id="GO:0017119">
    <property type="term" value="C:Golgi transport complex"/>
    <property type="evidence" value="ECO:0007669"/>
    <property type="project" value="InterPro"/>
</dbReference>
<evidence type="ECO:0000256" key="5">
    <source>
        <dbReference type="ARBA" id="ARBA00022927"/>
    </source>
</evidence>
<dbReference type="PANTHER" id="PTHR31658:SF0">
    <property type="entry name" value="CONSERVED OLIGOMERIC GOLGI COMPLEX SUBUNIT 1"/>
    <property type="match status" value="1"/>
</dbReference>
<dbReference type="GO" id="GO:0006891">
    <property type="term" value="P:intra-Golgi vesicle-mediated transport"/>
    <property type="evidence" value="ECO:0007669"/>
    <property type="project" value="InterPro"/>
</dbReference>
<evidence type="ECO:0000313" key="10">
    <source>
        <dbReference type="Proteomes" id="UP000663831"/>
    </source>
</evidence>
<feature type="compositionally biased region" description="Basic and acidic residues" evidence="8">
    <location>
        <begin position="49"/>
        <end position="59"/>
    </location>
</feature>
<evidence type="ECO:0000256" key="1">
    <source>
        <dbReference type="ARBA" id="ARBA00004395"/>
    </source>
</evidence>
<evidence type="ECO:0000256" key="7">
    <source>
        <dbReference type="ARBA" id="ARBA00023136"/>
    </source>
</evidence>
<feature type="compositionally biased region" description="Polar residues" evidence="8">
    <location>
        <begin position="20"/>
        <end position="35"/>
    </location>
</feature>
<evidence type="ECO:0000256" key="3">
    <source>
        <dbReference type="ARBA" id="ARBA00020978"/>
    </source>
</evidence>
<comment type="similarity">
    <text evidence="2">Belongs to the COG1 family.</text>
</comment>
<protein>
    <recommendedName>
        <fullName evidence="3">Conserved oligomeric Golgi complex subunit 1</fullName>
    </recommendedName>
</protein>
<keyword evidence="6" id="KW-0333">Golgi apparatus</keyword>
<dbReference type="PANTHER" id="PTHR31658">
    <property type="entry name" value="CONSERVED OLIGOMERIC GOLGI COMPLEX SUBUNIT 1"/>
    <property type="match status" value="1"/>
</dbReference>
<reference evidence="9" key="1">
    <citation type="submission" date="2021-01" db="EMBL/GenBank/DDBJ databases">
        <authorList>
            <person name="Kaushik A."/>
        </authorList>
    </citation>
    <scope>NUCLEOTIDE SEQUENCE</scope>
    <source>
        <strain evidence="9">AG3-1AP</strain>
    </source>
</reference>
<dbReference type="InterPro" id="IPR033370">
    <property type="entry name" value="COG1"/>
</dbReference>
<feature type="region of interest" description="Disordered" evidence="8">
    <location>
        <begin position="913"/>
        <end position="933"/>
    </location>
</feature>
<comment type="caution">
    <text evidence="9">The sequence shown here is derived from an EMBL/GenBank/DDBJ whole genome shotgun (WGS) entry which is preliminary data.</text>
</comment>
<organism evidence="9 10">
    <name type="scientific">Rhizoctonia solani</name>
    <dbReference type="NCBI Taxonomy" id="456999"/>
    <lineage>
        <taxon>Eukaryota</taxon>
        <taxon>Fungi</taxon>
        <taxon>Dikarya</taxon>
        <taxon>Basidiomycota</taxon>
        <taxon>Agaricomycotina</taxon>
        <taxon>Agaricomycetes</taxon>
        <taxon>Cantharellales</taxon>
        <taxon>Ceratobasidiaceae</taxon>
        <taxon>Rhizoctonia</taxon>
    </lineage>
</organism>
<accession>A0A8H3A2B4</accession>
<dbReference type="AlphaFoldDB" id="A0A8H3A2B4"/>
<name>A0A8H3A2B4_9AGAM</name>
<dbReference type="Proteomes" id="UP000663831">
    <property type="component" value="Unassembled WGS sequence"/>
</dbReference>
<evidence type="ECO:0000313" key="9">
    <source>
        <dbReference type="EMBL" id="CAE6399018.1"/>
    </source>
</evidence>
<evidence type="ECO:0000256" key="4">
    <source>
        <dbReference type="ARBA" id="ARBA00022448"/>
    </source>
</evidence>
<feature type="compositionally biased region" description="Basic and acidic residues" evidence="8">
    <location>
        <begin position="853"/>
        <end position="862"/>
    </location>
</feature>
<sequence length="961" mass="105632">MMIRPYRLQPPNDPVLGTEDGQTLVKSPGSYTSPDNAKPSLFGSGITSGKEKSEEADYSRMDPDDMFARYSVAEIRTIRARLLVDADGKREELRQMVGERYRDLLHASTAITNMAGTSERVFATLLDMRESCARILQLDESPKTRHRSIPNGKTTKAQEDAHLKTLQTLSAHLKLLLDSPEHLWRWLEKKQFLHAAWLFLLARTVYRKLSKSPDEEESEEEEVASGDINWSRHGIDVMEQFPIASKQWEMIGQFRPQIVHKATQALRESSMPHRETAETLIAILLLDALSTARTRDLFLSQRSKTLASLLNPPLSTSRRPISPNRAQNRKATAALLSPAASPRSILSPSTQLLKTPITPSAANLKSERKAVREVIKIFRAVISLVGGTAATTQAIYGAHGLLPAIIMDIQTDMTSSNIPSFASHAQFPVSSSIQPVVSTSRNLTTPQILHSLPSSSLLLRFLPPSITGYTPYVSTDSDGLGVTKAEETEGELDGWLSNALEALATPARNWLGKLGSVRAVWAVRAAVIKGTLSLEGALETKNRLLGAVEAAFISRVSEIWESRLENIEAGVGDALMRITALLEGIHEDTKDEDANPLVFVYSSELPILRTEPGGDTSFRLFKNTLERRANRRTALLDSVLSEMEAASQEFREELNVALGDNNSSETNARLTSSYQPRAAETCMRIASAVSKALDDAEVHGNKATANVTVFVGRLANALANHSIFLANLSCSQDTTTHVKDNLTDTHNKSIDLWRVQSCEHALGTYQPAFASYPSRGLNIVSILRPSNHLISALMVLTSSINSLGMTLDELRAKKVTNALLSAFESLFVAGMPVEHAPDQVVWDLMFLKEAQRVQEGQDKDDTNPGNGPSASMVDSHFQKYSEEDRQAVNATLRDQLARSQLLLSTLIDIRTSSAQSKQPRGQNALLPLGAPPTETDFRPALDLVKPCTRFGMLPVPTTHTH</sequence>
<gene>
    <name evidence="9" type="ORF">RDB_LOCUS13453</name>
</gene>
<evidence type="ECO:0000256" key="6">
    <source>
        <dbReference type="ARBA" id="ARBA00023034"/>
    </source>
</evidence>
<dbReference type="EMBL" id="CAJMWV010000486">
    <property type="protein sequence ID" value="CAE6399018.1"/>
    <property type="molecule type" value="Genomic_DNA"/>
</dbReference>
<comment type="subcellular location">
    <subcellularLocation>
        <location evidence="1">Golgi apparatus membrane</location>
        <topology evidence="1">Peripheral membrane protein</topology>
    </subcellularLocation>
</comment>
<proteinExistence type="inferred from homology"/>
<evidence type="ECO:0000256" key="2">
    <source>
        <dbReference type="ARBA" id="ARBA00006653"/>
    </source>
</evidence>
<feature type="region of interest" description="Disordered" evidence="8">
    <location>
        <begin position="853"/>
        <end position="873"/>
    </location>
</feature>